<reference evidence="12 13" key="1">
    <citation type="journal article" date="2017" name="Mol. Biol. Evol.">
        <title>The 4-celled Tetrabaena socialis nuclear genome reveals the essential components for genetic control of cell number at the origin of multicellularity in the volvocine lineage.</title>
        <authorList>
            <person name="Featherston J."/>
            <person name="Arakaki Y."/>
            <person name="Hanschen E.R."/>
            <person name="Ferris P.J."/>
            <person name="Michod R.E."/>
            <person name="Olson B.J.S.C."/>
            <person name="Nozaki H."/>
            <person name="Durand P.M."/>
        </authorList>
    </citation>
    <scope>NUCLEOTIDE SEQUENCE [LARGE SCALE GENOMIC DNA]</scope>
    <source>
        <strain evidence="12 13">NIES-571</strain>
    </source>
</reference>
<keyword evidence="5 9" id="KW-0498">Mitosis</keyword>
<dbReference type="GO" id="GO:0007059">
    <property type="term" value="P:chromosome segregation"/>
    <property type="evidence" value="ECO:0007669"/>
    <property type="project" value="InterPro"/>
</dbReference>
<dbReference type="Pfam" id="PF08234">
    <property type="entry name" value="Spindle_Spc25"/>
    <property type="match status" value="1"/>
</dbReference>
<evidence type="ECO:0000256" key="3">
    <source>
        <dbReference type="ARBA" id="ARBA00022454"/>
    </source>
</evidence>
<accession>A0A2J7ZU58</accession>
<evidence type="ECO:0000256" key="9">
    <source>
        <dbReference type="RuleBase" id="RU367150"/>
    </source>
</evidence>
<dbReference type="OrthoDB" id="6353017at2759"/>
<keyword evidence="4 9" id="KW-0132">Cell division</keyword>
<dbReference type="AlphaFoldDB" id="A0A2J7ZU58"/>
<evidence type="ECO:0000256" key="2">
    <source>
        <dbReference type="ARBA" id="ARBA00006379"/>
    </source>
</evidence>
<organism evidence="12 13">
    <name type="scientific">Tetrabaena socialis</name>
    <dbReference type="NCBI Taxonomy" id="47790"/>
    <lineage>
        <taxon>Eukaryota</taxon>
        <taxon>Viridiplantae</taxon>
        <taxon>Chlorophyta</taxon>
        <taxon>core chlorophytes</taxon>
        <taxon>Chlorophyceae</taxon>
        <taxon>CS clade</taxon>
        <taxon>Chlamydomonadales</taxon>
        <taxon>Tetrabaenaceae</taxon>
        <taxon>Tetrabaena</taxon>
    </lineage>
</organism>
<proteinExistence type="inferred from homology"/>
<dbReference type="GO" id="GO:0051301">
    <property type="term" value="P:cell division"/>
    <property type="evidence" value="ECO:0007669"/>
    <property type="project" value="UniProtKB-UniRule"/>
</dbReference>
<dbReference type="PANTHER" id="PTHR14281:SF0">
    <property type="entry name" value="KINETOCHORE PROTEIN SPC25"/>
    <property type="match status" value="1"/>
</dbReference>
<dbReference type="InterPro" id="IPR013255">
    <property type="entry name" value="Spc25_C"/>
</dbReference>
<keyword evidence="13" id="KW-1185">Reference proteome</keyword>
<comment type="caution">
    <text evidence="12">The sequence shown here is derived from an EMBL/GenBank/DDBJ whole genome shotgun (WGS) entry which is preliminary data.</text>
</comment>
<evidence type="ECO:0000256" key="5">
    <source>
        <dbReference type="ARBA" id="ARBA00022776"/>
    </source>
</evidence>
<sequence length="227" mass="26195">MALDLSELEAELSRTRRKVQDWAASRMQLAGERKDQHLALMQDQTEKLNNLQGMRAQLQVATEHTNKRLQSEEQELRRMQDSMASASTAASTTEQQLESVQTQLRRLQEEYRQRIAELEGGQRQKQRQLDRLRQELARFGERFSLQFRHGQDELCLVMTHVDAFEHGKEFCLSVRILNNVYQVTKCEPPVPSLEELITEVNKTNDFAAFVKAVRAGFVQVARASHGL</sequence>
<keyword evidence="7 9" id="KW-0131">Cell cycle</keyword>
<feature type="compositionally biased region" description="Basic and acidic residues" evidence="10">
    <location>
        <begin position="64"/>
        <end position="80"/>
    </location>
</feature>
<dbReference type="GO" id="GO:0005634">
    <property type="term" value="C:nucleus"/>
    <property type="evidence" value="ECO:0007669"/>
    <property type="project" value="UniProtKB-SubCell"/>
</dbReference>
<keyword evidence="3 9" id="KW-0158">Chromosome</keyword>
<dbReference type="InterPro" id="IPR045143">
    <property type="entry name" value="Spc25"/>
</dbReference>
<evidence type="ECO:0000259" key="11">
    <source>
        <dbReference type="Pfam" id="PF08234"/>
    </source>
</evidence>
<evidence type="ECO:0000256" key="7">
    <source>
        <dbReference type="ARBA" id="ARBA00023306"/>
    </source>
</evidence>
<evidence type="ECO:0000256" key="1">
    <source>
        <dbReference type="ARBA" id="ARBA00004584"/>
    </source>
</evidence>
<feature type="region of interest" description="Disordered" evidence="10">
    <location>
        <begin position="62"/>
        <end position="100"/>
    </location>
</feature>
<evidence type="ECO:0000256" key="10">
    <source>
        <dbReference type="SAM" id="MobiDB-lite"/>
    </source>
</evidence>
<evidence type="ECO:0000313" key="13">
    <source>
        <dbReference type="Proteomes" id="UP000236333"/>
    </source>
</evidence>
<feature type="domain" description="Chromosome segregation protein Spc25 C-terminal" evidence="11">
    <location>
        <begin position="150"/>
        <end position="218"/>
    </location>
</feature>
<evidence type="ECO:0000313" key="12">
    <source>
        <dbReference type="EMBL" id="PNH03811.1"/>
    </source>
</evidence>
<dbReference type="CDD" id="cd23784">
    <property type="entry name" value="RWD_Spc25"/>
    <property type="match status" value="1"/>
</dbReference>
<evidence type="ECO:0000256" key="4">
    <source>
        <dbReference type="ARBA" id="ARBA00022618"/>
    </source>
</evidence>
<comment type="function">
    <text evidence="9">Acts as a component of the essential kinetochore-associated NDC80 complex, which is required for chromosome segregation and spindle checkpoint activity.</text>
</comment>
<dbReference type="Gene3D" id="3.30.457.50">
    <property type="entry name" value="Chromosome segregation protein Spc25"/>
    <property type="match status" value="1"/>
</dbReference>
<dbReference type="Proteomes" id="UP000236333">
    <property type="component" value="Unassembled WGS sequence"/>
</dbReference>
<keyword evidence="8 9" id="KW-0137">Centromere</keyword>
<evidence type="ECO:0000256" key="8">
    <source>
        <dbReference type="ARBA" id="ARBA00023328"/>
    </source>
</evidence>
<protein>
    <recommendedName>
        <fullName evidence="9">Kinetochore protein SPC25</fullName>
    </recommendedName>
</protein>
<dbReference type="EMBL" id="PGGS01000459">
    <property type="protein sequence ID" value="PNH03811.1"/>
    <property type="molecule type" value="Genomic_DNA"/>
</dbReference>
<feature type="compositionally biased region" description="Low complexity" evidence="10">
    <location>
        <begin position="84"/>
        <end position="93"/>
    </location>
</feature>
<comment type="similarity">
    <text evidence="2 9">Belongs to the SPC25 family.</text>
</comment>
<dbReference type="PANTHER" id="PTHR14281">
    <property type="entry name" value="KINETOCHORE PROTEIN SPC25-RELATED"/>
    <property type="match status" value="1"/>
</dbReference>
<dbReference type="GO" id="GO:0031262">
    <property type="term" value="C:Ndc80 complex"/>
    <property type="evidence" value="ECO:0007669"/>
    <property type="project" value="InterPro"/>
</dbReference>
<comment type="subunit">
    <text evidence="9">Component of the NDC80 complex.</text>
</comment>
<comment type="subcellular location">
    <subcellularLocation>
        <location evidence="1">Chromosome</location>
        <location evidence="1">Centromere</location>
    </subcellularLocation>
    <subcellularLocation>
        <location evidence="9">Nucleus</location>
    </subcellularLocation>
    <subcellularLocation>
        <location evidence="9">Chromosome</location>
        <location evidence="9">Centromere</location>
        <location evidence="9">Kinetochore</location>
    </subcellularLocation>
</comment>
<keyword evidence="9" id="KW-0995">Kinetochore</keyword>
<keyword evidence="6" id="KW-0175">Coiled coil</keyword>
<keyword evidence="9" id="KW-0539">Nucleus</keyword>
<evidence type="ECO:0000256" key="6">
    <source>
        <dbReference type="ARBA" id="ARBA00023054"/>
    </source>
</evidence>
<gene>
    <name evidence="12" type="ORF">TSOC_010098</name>
</gene>
<name>A0A2J7ZU58_9CHLO</name>